<evidence type="ECO:0000256" key="1">
    <source>
        <dbReference type="ARBA" id="ARBA00022737"/>
    </source>
</evidence>
<keyword evidence="1" id="KW-0677">Repeat</keyword>
<dbReference type="InterPro" id="IPR000644">
    <property type="entry name" value="CBS_dom"/>
</dbReference>
<feature type="region of interest" description="Disordered" evidence="3">
    <location>
        <begin position="1"/>
        <end position="22"/>
    </location>
</feature>
<proteinExistence type="predicted"/>
<organism evidence="5 6">
    <name type="scientific">Candidatus Scalindua japonica</name>
    <dbReference type="NCBI Taxonomy" id="1284222"/>
    <lineage>
        <taxon>Bacteria</taxon>
        <taxon>Pseudomonadati</taxon>
        <taxon>Planctomycetota</taxon>
        <taxon>Candidatus Brocadiia</taxon>
        <taxon>Candidatus Brocadiales</taxon>
        <taxon>Candidatus Scalinduaceae</taxon>
        <taxon>Candidatus Scalindua</taxon>
    </lineage>
</organism>
<dbReference type="InterPro" id="IPR051462">
    <property type="entry name" value="CBS_domain-containing"/>
</dbReference>
<feature type="compositionally biased region" description="Basic and acidic residues" evidence="3">
    <location>
        <begin position="1"/>
        <end position="10"/>
    </location>
</feature>
<keyword evidence="6" id="KW-1185">Reference proteome</keyword>
<evidence type="ECO:0000313" key="6">
    <source>
        <dbReference type="Proteomes" id="UP000218542"/>
    </source>
</evidence>
<dbReference type="PROSITE" id="PS51371">
    <property type="entry name" value="CBS"/>
    <property type="match status" value="2"/>
</dbReference>
<dbReference type="RefSeq" id="WP_096894056.1">
    <property type="nucleotide sequence ID" value="NZ_BAOS01000013.1"/>
</dbReference>
<evidence type="ECO:0000256" key="2">
    <source>
        <dbReference type="PROSITE-ProRule" id="PRU00703"/>
    </source>
</evidence>
<dbReference type="SMART" id="SM00116">
    <property type="entry name" value="CBS"/>
    <property type="match status" value="2"/>
</dbReference>
<feature type="domain" description="CBS" evidence="4">
    <location>
        <begin position="107"/>
        <end position="164"/>
    </location>
</feature>
<reference evidence="6" key="1">
    <citation type="journal article" date="2017" name="Environ. Microbiol. Rep.">
        <title>Genetic Diversity of Marine Anaerobic Ammonium-Oxidizing Bacteria as Revealed by Genomic and Proteomic Analyses of 'Candidatus Scalindua japonica'.</title>
        <authorList>
            <person name="Oshiki M."/>
            <person name="Mizuto K."/>
            <person name="Kimura Z."/>
            <person name="Kindaichi T."/>
            <person name="Satoh H."/>
            <person name="Okabe S."/>
        </authorList>
    </citation>
    <scope>NUCLEOTIDE SEQUENCE [LARGE SCALE GENOMIC DNA]</scope>
    <source>
        <strain evidence="6">husup-a2</strain>
    </source>
</reference>
<dbReference type="EMBL" id="BAOS01000013">
    <property type="protein sequence ID" value="GAX60663.1"/>
    <property type="molecule type" value="Genomic_DNA"/>
</dbReference>
<accession>A0A286TXP8</accession>
<feature type="domain" description="CBS" evidence="4">
    <location>
        <begin position="37"/>
        <end position="97"/>
    </location>
</feature>
<evidence type="ECO:0000256" key="3">
    <source>
        <dbReference type="SAM" id="MobiDB-lite"/>
    </source>
</evidence>
<dbReference type="Pfam" id="PF00571">
    <property type="entry name" value="CBS"/>
    <property type="match status" value="2"/>
</dbReference>
<dbReference type="AlphaFoldDB" id="A0A286TXP8"/>
<dbReference type="InterPro" id="IPR046342">
    <property type="entry name" value="CBS_dom_sf"/>
</dbReference>
<dbReference type="PANTHER" id="PTHR48108:SF26">
    <property type="entry name" value="CBS DOMAIN-CONTAINING PROTEIN DDB_G0289609"/>
    <property type="match status" value="1"/>
</dbReference>
<dbReference type="Proteomes" id="UP000218542">
    <property type="component" value="Unassembled WGS sequence"/>
</dbReference>
<evidence type="ECO:0000259" key="4">
    <source>
        <dbReference type="PROSITE" id="PS51371"/>
    </source>
</evidence>
<dbReference type="PANTHER" id="PTHR48108">
    <property type="entry name" value="CBS DOMAIN-CONTAINING PROTEIN CBSX2, CHLOROPLASTIC"/>
    <property type="match status" value="1"/>
</dbReference>
<name>A0A286TXP8_9BACT</name>
<dbReference type="Gene3D" id="3.10.580.10">
    <property type="entry name" value="CBS-domain"/>
    <property type="match status" value="1"/>
</dbReference>
<sequence>MLKIPKDKNNPIKKSHTITTTESQHMMGKVPHVRDIMTKRLLILTPDMTIRDAAKKLKKKHVFSAPVVDSDGNFVGMFSQQGCMVGLMDVIYNEVPLPLNVGDYLEPEKNTLTITEDAPFMTAVSKFVESNQLILSLPVLRDGKVVGIIARKDIIRTFFEITAKIPDAKQVILYISALDKGRQESEKLR</sequence>
<dbReference type="OrthoDB" id="9781631at2"/>
<dbReference type="SUPFAM" id="SSF54631">
    <property type="entry name" value="CBS-domain pair"/>
    <property type="match status" value="1"/>
</dbReference>
<evidence type="ECO:0000313" key="5">
    <source>
        <dbReference type="EMBL" id="GAX60663.1"/>
    </source>
</evidence>
<gene>
    <name evidence="5" type="ORF">SCALIN_C13_0178</name>
</gene>
<protein>
    <recommendedName>
        <fullName evidence="4">CBS domain-containing protein</fullName>
    </recommendedName>
</protein>
<comment type="caution">
    <text evidence="5">The sequence shown here is derived from an EMBL/GenBank/DDBJ whole genome shotgun (WGS) entry which is preliminary data.</text>
</comment>
<keyword evidence="2" id="KW-0129">CBS domain</keyword>